<keyword evidence="1" id="KW-0808">Transferase</keyword>
<reference evidence="1 2" key="1">
    <citation type="journal article" date="2018" name="PLoS Pathog.">
        <title>Evolution of structural diversity of trichothecenes, a family of toxins produced by plant pathogenic and entomopathogenic fungi.</title>
        <authorList>
            <person name="Proctor R.H."/>
            <person name="McCormick S.P."/>
            <person name="Kim H.S."/>
            <person name="Cardoza R.E."/>
            <person name="Stanley A.M."/>
            <person name="Lindo L."/>
            <person name="Kelly A."/>
            <person name="Brown D.W."/>
            <person name="Lee T."/>
            <person name="Vaughan M.M."/>
            <person name="Alexander N.J."/>
            <person name="Busman M."/>
            <person name="Gutierrez S."/>
        </authorList>
    </citation>
    <scope>NUCLEOTIDE SEQUENCE [LARGE SCALE GENOMIC DNA]</scope>
    <source>
        <strain evidence="1 2">NRRL 13405</strain>
    </source>
</reference>
<dbReference type="AlphaFoldDB" id="A0A395N7H5"/>
<keyword evidence="1" id="KW-0418">Kinase</keyword>
<dbReference type="EMBL" id="PXXK01000004">
    <property type="protein sequence ID" value="RFN55619.1"/>
    <property type="molecule type" value="Genomic_DNA"/>
</dbReference>
<sequence>MTGTETSNAGGGFDLLRRATQAMMSSASLRCWHWGPSPSTGGSGGGDRTMTAFQHPELSTSASSGFSNASPVKPSQVLFRLELSTTPSPWSTTPPTERTHLISHENGTASGASTGAHAGLDSTFGRCWAQFSGQSPCNCSAAQDDEVSTAWQVESMDSP</sequence>
<organism evidence="1 2">
    <name type="scientific">Fusarium flagelliforme</name>
    <dbReference type="NCBI Taxonomy" id="2675880"/>
    <lineage>
        <taxon>Eukaryota</taxon>
        <taxon>Fungi</taxon>
        <taxon>Dikarya</taxon>
        <taxon>Ascomycota</taxon>
        <taxon>Pezizomycotina</taxon>
        <taxon>Sordariomycetes</taxon>
        <taxon>Hypocreomycetidae</taxon>
        <taxon>Hypocreales</taxon>
        <taxon>Nectriaceae</taxon>
        <taxon>Fusarium</taxon>
        <taxon>Fusarium incarnatum-equiseti species complex</taxon>
    </lineage>
</organism>
<evidence type="ECO:0000313" key="2">
    <source>
        <dbReference type="Proteomes" id="UP000265631"/>
    </source>
</evidence>
<name>A0A395N7H5_9HYPO</name>
<proteinExistence type="predicted"/>
<comment type="caution">
    <text evidence="1">The sequence shown here is derived from an EMBL/GenBank/DDBJ whole genome shotgun (WGS) entry which is preliminary data.</text>
</comment>
<evidence type="ECO:0000313" key="1">
    <source>
        <dbReference type="EMBL" id="RFN55619.1"/>
    </source>
</evidence>
<dbReference type="GO" id="GO:0016301">
    <property type="term" value="F:kinase activity"/>
    <property type="evidence" value="ECO:0007669"/>
    <property type="project" value="UniProtKB-KW"/>
</dbReference>
<keyword evidence="2" id="KW-1185">Reference proteome</keyword>
<gene>
    <name evidence="1" type="ORF">FIE12Z_77</name>
</gene>
<accession>A0A395N7H5</accession>
<protein>
    <submittedName>
        <fullName evidence="1">Agc/akt protein kinase</fullName>
    </submittedName>
</protein>
<dbReference type="Proteomes" id="UP000265631">
    <property type="component" value="Unassembled WGS sequence"/>
</dbReference>